<dbReference type="InterPro" id="IPR016186">
    <property type="entry name" value="C-type_lectin-like/link_sf"/>
</dbReference>
<keyword evidence="5" id="KW-1185">Reference proteome</keyword>
<keyword evidence="1" id="KW-1015">Disulfide bond</keyword>
<dbReference type="SUPFAM" id="SSF56436">
    <property type="entry name" value="C-type lectin-like"/>
    <property type="match status" value="2"/>
</dbReference>
<evidence type="ECO:0000256" key="2">
    <source>
        <dbReference type="SAM" id="MobiDB-lite"/>
    </source>
</evidence>
<dbReference type="SMART" id="SM00034">
    <property type="entry name" value="CLECT"/>
    <property type="match status" value="1"/>
</dbReference>
<feature type="compositionally biased region" description="Polar residues" evidence="2">
    <location>
        <begin position="249"/>
        <end position="268"/>
    </location>
</feature>
<gene>
    <name evidence="4" type="primary">CD209</name>
    <name evidence="4" type="ORF">BLAG_LOCUS10090</name>
</gene>
<dbReference type="PROSITE" id="PS00615">
    <property type="entry name" value="C_TYPE_LECTIN_1"/>
    <property type="match status" value="1"/>
</dbReference>
<name>A0A8J9Z828_BRALA</name>
<feature type="region of interest" description="Disordered" evidence="2">
    <location>
        <begin position="1"/>
        <end position="126"/>
    </location>
</feature>
<dbReference type="Gene3D" id="3.10.100.10">
    <property type="entry name" value="Mannose-Binding Protein A, subunit A"/>
    <property type="match status" value="2"/>
</dbReference>
<reference evidence="4" key="1">
    <citation type="submission" date="2022-01" db="EMBL/GenBank/DDBJ databases">
        <authorList>
            <person name="Braso-Vives M."/>
        </authorList>
    </citation>
    <scope>NUCLEOTIDE SEQUENCE</scope>
</reference>
<feature type="compositionally biased region" description="Basic and acidic residues" evidence="2">
    <location>
        <begin position="150"/>
        <end position="170"/>
    </location>
</feature>
<dbReference type="PROSITE" id="PS50041">
    <property type="entry name" value="C_TYPE_LECTIN_2"/>
    <property type="match status" value="2"/>
</dbReference>
<feature type="region of interest" description="Disordered" evidence="2">
    <location>
        <begin position="150"/>
        <end position="268"/>
    </location>
</feature>
<dbReference type="InterPro" id="IPR050801">
    <property type="entry name" value="Ca-Dep_Lectins_ImmuneDev"/>
</dbReference>
<feature type="domain" description="C-type lectin" evidence="3">
    <location>
        <begin position="520"/>
        <end position="602"/>
    </location>
</feature>
<dbReference type="CDD" id="cd00037">
    <property type="entry name" value="CLECT"/>
    <property type="match status" value="2"/>
</dbReference>
<feature type="compositionally biased region" description="Basic and acidic residues" evidence="2">
    <location>
        <begin position="193"/>
        <end position="211"/>
    </location>
</feature>
<proteinExistence type="predicted"/>
<dbReference type="AlphaFoldDB" id="A0A8J9Z828"/>
<dbReference type="EMBL" id="OV696702">
    <property type="protein sequence ID" value="CAH1248787.1"/>
    <property type="molecule type" value="Genomic_DNA"/>
</dbReference>
<organism evidence="4 5">
    <name type="scientific">Branchiostoma lanceolatum</name>
    <name type="common">Common lancelet</name>
    <name type="synonym">Amphioxus lanceolatum</name>
    <dbReference type="NCBI Taxonomy" id="7740"/>
    <lineage>
        <taxon>Eukaryota</taxon>
        <taxon>Metazoa</taxon>
        <taxon>Chordata</taxon>
        <taxon>Cephalochordata</taxon>
        <taxon>Leptocardii</taxon>
        <taxon>Amphioxiformes</taxon>
        <taxon>Branchiostomatidae</taxon>
        <taxon>Branchiostoma</taxon>
    </lineage>
</organism>
<sequence length="605" mass="66649">MDVSDGGTDTTDGGTDASDRGTDATDGGMDAIGGIEDIRGLASTDKTNDVPNGHANHRSRKGGTNTVRQIDTPMKDGGHETDREARSTFPLFVTDQGTSRKAPMPLGRRSRRALTATERRESGESAKRAITSEMVLNMFKTVAVRAPKDCNKKNGRRESVKRARSERESIELPTIPTKEGETGAETVTAEDCNDGRIAEAHEYNYIDRDDVNNLQQSGEDNGHGEQPSNKDEDTSLPNNAQRDAFDLLNNPTYPLHSKNSTTDSPVRTNGLNLTTAAILTSMTTKLSEVTTIQPIVTGTLPVATITQPIVPATMPEVTTTQPKLTNMLPNVATALPKVTSILPVVTSTESGLLVSASNFMQQRKSLDTAKTEKTTKKGCHSGYLMHNNICFKAFNTPMNFPDASWTCRTEGGTLAMPTNASTNEFLISLKNGVDKQGCFWFGLVDQREEGVWEWIDGTPLGSYSAWGPGEPNNINDEDCALYDGTTWNDERCSRVNRKFICQVKPQALKSDGCPVGYKLVVRTCFQLNFRKMSYGDASKACKTEGAMLAMPKTEELDVALRNLVRTEGHNLQYWIGMWDTERLLLHKRQWFWEDGSKLGEYKQNH</sequence>
<dbReference type="Pfam" id="PF00059">
    <property type="entry name" value="Lectin_C"/>
    <property type="match status" value="2"/>
</dbReference>
<feature type="domain" description="C-type lectin" evidence="3">
    <location>
        <begin position="386"/>
        <end position="494"/>
    </location>
</feature>
<dbReference type="InterPro" id="IPR001304">
    <property type="entry name" value="C-type_lectin-like"/>
</dbReference>
<dbReference type="OrthoDB" id="8950604at2759"/>
<feature type="compositionally biased region" description="Basic and acidic residues" evidence="2">
    <location>
        <begin position="220"/>
        <end position="233"/>
    </location>
</feature>
<protein>
    <submittedName>
        <fullName evidence="4">CD209 protein</fullName>
    </submittedName>
</protein>
<evidence type="ECO:0000313" key="5">
    <source>
        <dbReference type="Proteomes" id="UP000838412"/>
    </source>
</evidence>
<feature type="compositionally biased region" description="Basic and acidic residues" evidence="2">
    <location>
        <begin position="73"/>
        <end position="86"/>
    </location>
</feature>
<evidence type="ECO:0000259" key="3">
    <source>
        <dbReference type="PROSITE" id="PS50041"/>
    </source>
</evidence>
<evidence type="ECO:0000256" key="1">
    <source>
        <dbReference type="ARBA" id="ARBA00023157"/>
    </source>
</evidence>
<dbReference type="Proteomes" id="UP000838412">
    <property type="component" value="Chromosome 17"/>
</dbReference>
<dbReference type="PANTHER" id="PTHR22801">
    <property type="entry name" value="LITHOSTATHINE"/>
    <property type="match status" value="1"/>
</dbReference>
<dbReference type="InterPro" id="IPR018378">
    <property type="entry name" value="C-type_lectin_CS"/>
</dbReference>
<dbReference type="InterPro" id="IPR016187">
    <property type="entry name" value="CTDL_fold"/>
</dbReference>
<dbReference type="PANTHER" id="PTHR22801:SF63">
    <property type="entry name" value="C-TYPE LECTIN DOMAIN-CONTAINING PROTEIN"/>
    <property type="match status" value="1"/>
</dbReference>
<evidence type="ECO:0000313" key="4">
    <source>
        <dbReference type="EMBL" id="CAH1248787.1"/>
    </source>
</evidence>
<feature type="compositionally biased region" description="Low complexity" evidence="2">
    <location>
        <begin position="1"/>
        <end position="16"/>
    </location>
</feature>
<accession>A0A8J9Z828</accession>
<feature type="compositionally biased region" description="Basic and acidic residues" evidence="2">
    <location>
        <begin position="117"/>
        <end position="126"/>
    </location>
</feature>